<dbReference type="PANTHER" id="PTHR47752">
    <property type="entry name" value="HTH-TYPE TRANSCRIPTIONAL REPRESSOR FABR"/>
    <property type="match status" value="1"/>
</dbReference>
<feature type="compositionally biased region" description="Basic and acidic residues" evidence="4">
    <location>
        <begin position="35"/>
        <end position="58"/>
    </location>
</feature>
<accession>A0A857KHW6</accession>
<dbReference type="RefSeq" id="WP_005186143.1">
    <property type="nucleotide sequence ID" value="NZ_CP045804.1"/>
</dbReference>
<dbReference type="InterPro" id="IPR054129">
    <property type="entry name" value="DesT_TetR_C"/>
</dbReference>
<dbReference type="PROSITE" id="PS50977">
    <property type="entry name" value="HTH_TETR_2"/>
    <property type="match status" value="1"/>
</dbReference>
<dbReference type="InterPro" id="IPR001647">
    <property type="entry name" value="HTH_TetR"/>
</dbReference>
<reference evidence="5" key="1">
    <citation type="journal article" date="2021" name="Nat. Microbiol.">
        <title>Cocultivation of an ultrasmall environmental parasitic bacterium with lytic ability against bacteria associated with wastewater foams.</title>
        <authorList>
            <person name="Batinovic S."/>
            <person name="Rose J.J.A."/>
            <person name="Ratcliffe J."/>
            <person name="Seviour R.J."/>
            <person name="Petrovski S."/>
        </authorList>
    </citation>
    <scope>NUCLEOTIDE SEQUENCE</scope>
    <source>
        <strain evidence="5">CON44</strain>
    </source>
</reference>
<dbReference type="InterPro" id="IPR050692">
    <property type="entry name" value="HTH_transcr_repressor_FabR"/>
</dbReference>
<dbReference type="SUPFAM" id="SSF46689">
    <property type="entry name" value="Homeodomain-like"/>
    <property type="match status" value="1"/>
</dbReference>
<evidence type="ECO:0000313" key="5">
    <source>
        <dbReference type="EMBL" id="QHN38935.1"/>
    </source>
</evidence>
<proteinExistence type="predicted"/>
<evidence type="ECO:0000256" key="1">
    <source>
        <dbReference type="ARBA" id="ARBA00023015"/>
    </source>
</evidence>
<sequence length="260" mass="29049">MTRTGNSTRASRGRRADSGDGDGGGTSRPGSARADSARADSKRAGAKNADAESRADRKSRTRQALLDTTLDLVSERSFASISLREVARGAGIVPTAFYRHFASMEDLGVTLVEDSMRVLRRTLREGRRDLAARQALPTVRTSIAILFNQVREDESAFRFLIREQHGGVAEVRRAIDTERRLFAKELAIDLARLPDLSAWDAEDLEMVADLIVTIMLTSVAEYLDSDYRGRGVEREVIDRVERQLVLVFLGMGRWRSRHDR</sequence>
<gene>
    <name evidence="5" type="ORF">GII30_06910</name>
</gene>
<organism evidence="5">
    <name type="scientific">Gordonia amarae</name>
    <dbReference type="NCBI Taxonomy" id="36821"/>
    <lineage>
        <taxon>Bacteria</taxon>
        <taxon>Bacillati</taxon>
        <taxon>Actinomycetota</taxon>
        <taxon>Actinomycetes</taxon>
        <taxon>Mycobacteriales</taxon>
        <taxon>Gordoniaceae</taxon>
        <taxon>Gordonia</taxon>
    </lineage>
</organism>
<protein>
    <submittedName>
        <fullName evidence="5">TetR family transcriptional regulator</fullName>
    </submittedName>
</protein>
<evidence type="ECO:0000256" key="3">
    <source>
        <dbReference type="ARBA" id="ARBA00023163"/>
    </source>
</evidence>
<dbReference type="PANTHER" id="PTHR47752:SF1">
    <property type="entry name" value="HTH-TYPE TRANSCRIPTIONAL REPRESSOR FABR"/>
    <property type="match status" value="1"/>
</dbReference>
<keyword evidence="3" id="KW-0804">Transcription</keyword>
<evidence type="ECO:0000256" key="2">
    <source>
        <dbReference type="ARBA" id="ARBA00023125"/>
    </source>
</evidence>
<dbReference type="AlphaFoldDB" id="A0A857KHW6"/>
<keyword evidence="1" id="KW-0805">Transcription regulation</keyword>
<dbReference type="Pfam" id="PF00440">
    <property type="entry name" value="TetR_N"/>
    <property type="match status" value="1"/>
</dbReference>
<dbReference type="Gene3D" id="1.10.10.60">
    <property type="entry name" value="Homeodomain-like"/>
    <property type="match status" value="1"/>
</dbReference>
<dbReference type="GO" id="GO:0003677">
    <property type="term" value="F:DNA binding"/>
    <property type="evidence" value="ECO:0007669"/>
    <property type="project" value="UniProtKB-UniRule"/>
</dbReference>
<keyword evidence="2" id="KW-0238">DNA-binding</keyword>
<evidence type="ECO:0000256" key="4">
    <source>
        <dbReference type="SAM" id="MobiDB-lite"/>
    </source>
</evidence>
<dbReference type="EMBL" id="CP045810">
    <property type="protein sequence ID" value="QHN38935.1"/>
    <property type="molecule type" value="Genomic_DNA"/>
</dbReference>
<dbReference type="Gene3D" id="1.10.357.10">
    <property type="entry name" value="Tetracycline Repressor, domain 2"/>
    <property type="match status" value="1"/>
</dbReference>
<feature type="region of interest" description="Disordered" evidence="4">
    <location>
        <begin position="1"/>
        <end position="60"/>
    </location>
</feature>
<dbReference type="InterPro" id="IPR009057">
    <property type="entry name" value="Homeodomain-like_sf"/>
</dbReference>
<dbReference type="Pfam" id="PF21943">
    <property type="entry name" value="TetR_C_46"/>
    <property type="match status" value="1"/>
</dbReference>
<name>A0A857KHW6_9ACTN</name>